<dbReference type="AlphaFoldDB" id="A0A482SZ51"/>
<sequence length="384" mass="41286">MFLHDSTHQRAFTSERAVVAQPSIRWSSETDGAVWSSPVVADGMLYVGCYDGNLYAMSSETGNLQWRYQTGDRIDGSPAVANGMVYFGSFDRNIYALDAKTGEERWIYGTRGIVRSSPTVKNGVVYIGAHCRTEECNAYYDVQWPETGYLYAFDAETGRLLWQHETNDGVISSPAVLDGTVYVGSSDATLYALDAATGDILWRFDANGPIMSSPVLDDGRVLFGTVSGVLYSVRAKSGDLQWSFDLNRSRGGGVELSPVITCSPVVSDETVYVGSMVPGDEIIGKLYAVSSANGTPRWAESRFAQAIGSSPVVVNDVVCFGAHIFGPSANVESGLYAVDSDGSIQWSITYDGTEHNGFGSSPAVVGTTLYIGSTESHVLAFDLA</sequence>
<name>A0A482SZ51_9EURY</name>
<comment type="caution">
    <text evidence="2">The sequence shown here is derived from an EMBL/GenBank/DDBJ whole genome shotgun (WGS) entry which is preliminary data.</text>
</comment>
<dbReference type="Pfam" id="PF13360">
    <property type="entry name" value="PQQ_2"/>
    <property type="match status" value="2"/>
</dbReference>
<dbReference type="InterPro" id="IPR002372">
    <property type="entry name" value="PQQ_rpt_dom"/>
</dbReference>
<accession>A0A482SZ51</accession>
<dbReference type="InterPro" id="IPR015943">
    <property type="entry name" value="WD40/YVTN_repeat-like_dom_sf"/>
</dbReference>
<gene>
    <name evidence="2" type="ORF">ELS19_17625</name>
</gene>
<reference evidence="2 3" key="1">
    <citation type="submission" date="2018-12" db="EMBL/GenBank/DDBJ databases">
        <title>Genome analysis provides insights into bioremediation potentialities of Halogeometricum borinquense strain N11.</title>
        <authorList>
            <person name="Najjari A."/>
            <person name="Youssef N."/>
            <person name="Fhoula I."/>
            <person name="Ben Dhia O."/>
            <person name="Mahjoubi M."/>
            <person name="Ouzari H.I."/>
            <person name="Cherif A."/>
        </authorList>
    </citation>
    <scope>NUCLEOTIDE SEQUENCE [LARGE SCALE GENOMIC DNA]</scope>
    <source>
        <strain evidence="2 3">N11</strain>
    </source>
</reference>
<organism evidence="2 3">
    <name type="scientific">Halogeometricum borinquense</name>
    <dbReference type="NCBI Taxonomy" id="60847"/>
    <lineage>
        <taxon>Archaea</taxon>
        <taxon>Methanobacteriati</taxon>
        <taxon>Methanobacteriota</taxon>
        <taxon>Stenosarchaea group</taxon>
        <taxon>Halobacteria</taxon>
        <taxon>Halobacteriales</taxon>
        <taxon>Haloferacaceae</taxon>
        <taxon>Halogeometricum</taxon>
    </lineage>
</organism>
<protein>
    <recommendedName>
        <fullName evidence="1">Pyrrolo-quinoline quinone repeat domain-containing protein</fullName>
    </recommendedName>
</protein>
<dbReference type="RefSeq" id="WP_129786263.1">
    <property type="nucleotide sequence ID" value="NZ_RZHH01000003.1"/>
</dbReference>
<dbReference type="InterPro" id="IPR011047">
    <property type="entry name" value="Quinoprotein_ADH-like_sf"/>
</dbReference>
<feature type="domain" description="Pyrrolo-quinoline quinone repeat" evidence="1">
    <location>
        <begin position="147"/>
        <end position="384"/>
    </location>
</feature>
<dbReference type="SMART" id="SM00564">
    <property type="entry name" value="PQQ"/>
    <property type="match status" value="8"/>
</dbReference>
<proteinExistence type="predicted"/>
<dbReference type="Proteomes" id="UP000294028">
    <property type="component" value="Unassembled WGS sequence"/>
</dbReference>
<dbReference type="Gene3D" id="2.130.10.10">
    <property type="entry name" value="YVTN repeat-like/Quinoprotein amine dehydrogenase"/>
    <property type="match status" value="2"/>
</dbReference>
<feature type="domain" description="Pyrrolo-quinoline quinone repeat" evidence="1">
    <location>
        <begin position="23"/>
        <end position="129"/>
    </location>
</feature>
<dbReference type="PANTHER" id="PTHR34512:SF30">
    <property type="entry name" value="OUTER MEMBRANE PROTEIN ASSEMBLY FACTOR BAMB"/>
    <property type="match status" value="1"/>
</dbReference>
<dbReference type="EMBL" id="RZHH01000003">
    <property type="protein sequence ID" value="RYJ08371.1"/>
    <property type="molecule type" value="Genomic_DNA"/>
</dbReference>
<dbReference type="PANTHER" id="PTHR34512">
    <property type="entry name" value="CELL SURFACE PROTEIN"/>
    <property type="match status" value="1"/>
</dbReference>
<evidence type="ECO:0000313" key="2">
    <source>
        <dbReference type="EMBL" id="RYJ08371.1"/>
    </source>
</evidence>
<dbReference type="SUPFAM" id="SSF50998">
    <property type="entry name" value="Quinoprotein alcohol dehydrogenase-like"/>
    <property type="match status" value="3"/>
</dbReference>
<dbReference type="InterPro" id="IPR018391">
    <property type="entry name" value="PQQ_b-propeller_rpt"/>
</dbReference>
<dbReference type="Gene3D" id="2.40.10.480">
    <property type="match status" value="1"/>
</dbReference>
<evidence type="ECO:0000313" key="3">
    <source>
        <dbReference type="Proteomes" id="UP000294028"/>
    </source>
</evidence>
<evidence type="ECO:0000259" key="1">
    <source>
        <dbReference type="Pfam" id="PF13360"/>
    </source>
</evidence>